<accession>F2HHM8</accession>
<geneLocation type="nucleomorph" evidence="2"/>
<dbReference type="SMART" id="SM00320">
    <property type="entry name" value="WD40"/>
    <property type="match status" value="5"/>
</dbReference>
<dbReference type="SUPFAM" id="SSF50978">
    <property type="entry name" value="WD40 repeat-like"/>
    <property type="match status" value="1"/>
</dbReference>
<evidence type="ECO:0000313" key="2">
    <source>
        <dbReference type="EMBL" id="AEA38824.1"/>
    </source>
</evidence>
<name>F2HHM8_9CRYP</name>
<dbReference type="GO" id="GO:0000462">
    <property type="term" value="P:maturation of SSU-rRNA from tricistronic rRNA transcript (SSU-rRNA, 5.8S rRNA, LSU-rRNA)"/>
    <property type="evidence" value="ECO:0007669"/>
    <property type="project" value="TreeGrafter"/>
</dbReference>
<dbReference type="AlphaFoldDB" id="F2HHM8"/>
<dbReference type="PROSITE" id="PS50082">
    <property type="entry name" value="WD_REPEATS_2"/>
    <property type="match status" value="3"/>
</dbReference>
<organism evidence="2 3">
    <name type="scientific">Cryptomonas paramaecium</name>
    <dbReference type="NCBI Taxonomy" id="2898"/>
    <lineage>
        <taxon>Eukaryota</taxon>
        <taxon>Cryptophyceae</taxon>
        <taxon>Cryptomonadales</taxon>
        <taxon>Cryptomonadaceae</taxon>
        <taxon>Cryptomonas</taxon>
    </lineage>
</organism>
<protein>
    <submittedName>
        <fullName evidence="2">Nucleolar snRNP protein</fullName>
    </submittedName>
</protein>
<dbReference type="Pfam" id="PF00400">
    <property type="entry name" value="WD40"/>
    <property type="match status" value="3"/>
</dbReference>
<dbReference type="PANTHER" id="PTHR22851:SF0">
    <property type="entry name" value="DDB1- AND CUL4-ASSOCIATED FACTOR 13"/>
    <property type="match status" value="1"/>
</dbReference>
<evidence type="ECO:0000256" key="1">
    <source>
        <dbReference type="PROSITE-ProRule" id="PRU00221"/>
    </source>
</evidence>
<dbReference type="InterPro" id="IPR051733">
    <property type="entry name" value="WD_repeat_DCAF13/WDSOF1"/>
</dbReference>
<proteinExistence type="predicted"/>
<keyword evidence="1" id="KW-0853">WD repeat</keyword>
<dbReference type="InterPro" id="IPR001680">
    <property type="entry name" value="WD40_rpt"/>
</dbReference>
<gene>
    <name evidence="2" type="primary">sof1</name>
    <name evidence="2" type="ORF">CPARA_1gp166</name>
</gene>
<feature type="repeat" description="WD" evidence="1">
    <location>
        <begin position="80"/>
        <end position="121"/>
    </location>
</feature>
<dbReference type="Proteomes" id="UP000243423">
    <property type="component" value="Nucleomorph 1"/>
</dbReference>
<dbReference type="InterPro" id="IPR036322">
    <property type="entry name" value="WD40_repeat_dom_sf"/>
</dbReference>
<dbReference type="RefSeq" id="XP_003239722.1">
    <property type="nucleotide sequence ID" value="XM_003239674.1"/>
</dbReference>
<dbReference type="PROSITE" id="PS50294">
    <property type="entry name" value="WD_REPEATS_REGION"/>
    <property type="match status" value="1"/>
</dbReference>
<feature type="repeat" description="WD" evidence="1">
    <location>
        <begin position="292"/>
        <end position="324"/>
    </location>
</feature>
<reference evidence="2 3" key="1">
    <citation type="journal article" date="2011" name="Genome Biol. Evol.">
        <title>Complete nucleomorph genome sequence of the nonphotosynthetic alga Cryptomonas paramecium reveals a core nucleomorph gene set.</title>
        <authorList>
            <person name="Tanifuji G."/>
            <person name="Onodera N.T."/>
            <person name="Wheeler T.J."/>
            <person name="Dlutek M."/>
            <person name="Donaher N."/>
            <person name="Archibald J.M."/>
        </authorList>
    </citation>
    <scope>NUCLEOTIDE SEQUENCE [LARGE SCALE GENOMIC DNA]</scope>
    <source>
        <strain evidence="2 3">CCAP977/2A</strain>
    </source>
</reference>
<keyword evidence="2" id="KW-0542">Nucleomorph</keyword>
<dbReference type="EMBL" id="CP002172">
    <property type="protein sequence ID" value="AEA38824.1"/>
    <property type="molecule type" value="Genomic_DNA"/>
</dbReference>
<dbReference type="InterPro" id="IPR015943">
    <property type="entry name" value="WD40/YVTN_repeat-like_dom_sf"/>
</dbReference>
<dbReference type="GeneID" id="10446978"/>
<dbReference type="Gene3D" id="2.130.10.10">
    <property type="entry name" value="YVTN repeat-like/Quinoprotein amine dehydrogenase"/>
    <property type="match status" value="2"/>
</dbReference>
<dbReference type="GO" id="GO:0032040">
    <property type="term" value="C:small-subunit processome"/>
    <property type="evidence" value="ECO:0007669"/>
    <property type="project" value="TreeGrafter"/>
</dbReference>
<feature type="repeat" description="WD" evidence="1">
    <location>
        <begin position="249"/>
        <end position="279"/>
    </location>
</feature>
<dbReference type="PANTHER" id="PTHR22851">
    <property type="entry name" value="U3 SMALL NUCLEOLAR RNA U3 SNORNA ASSOCIATED PROTEIN"/>
    <property type="match status" value="1"/>
</dbReference>
<sequence length="393" mass="45796">MEPRDFIRHEKLKLSYCKNKLSKKNTKFTKDCSIKIFSGNTESISCIKRHSRCSSLFFSGDSRGNIEAWSLFTRKRVRYVKAHSDVIKDLAINYKGTTLVSCSADRFLKIWSIDETAFTNKNYFRNQLDVTSLSAHPMCDFFLTTGTRTFLWDLNKLQPIRRLYNKMGLVSKATFNPFEFNIASCCAEDRSVFLCDLRLNHHVKKFFFNMSNNDISWSYVYPSQFTVANEDGNLYSFDIRNFSKIYRTFKGHFMPVTTLSRSPAGHLVASGSFDNTIRLSSDKLLSFSQTLFVPEMKKVYNIFLSLDSKCLVSASEDGTLRLWKNFEQNARVYASFFKKSFFKKKRNDKLCLFSLYSHCPIYTRAKVNRHKKNSSVSEFLLPAYINFKLKKFN</sequence>
<evidence type="ECO:0000313" key="3">
    <source>
        <dbReference type="Proteomes" id="UP000243423"/>
    </source>
</evidence>